<dbReference type="GeneID" id="56683775"/>
<reference evidence="2 3" key="1">
    <citation type="submission" date="2017-09" db="EMBL/GenBank/DDBJ databases">
        <title>Complete circularized genomes of four mosquito-derived Elizabethkingia anophelis isolates.</title>
        <authorList>
            <person name="Nicholson A.C."/>
            <person name="Xu J."/>
        </authorList>
    </citation>
    <scope>NUCLEOTIDE SEQUENCE [LARGE SCALE GENOMIC DNA]</scope>
    <source>
        <strain evidence="2 3">R26</strain>
    </source>
</reference>
<gene>
    <name evidence="2" type="ORF">BAZ09_004775</name>
</gene>
<dbReference type="EMBL" id="CP023401">
    <property type="protein sequence ID" value="ATC35566.1"/>
    <property type="molecule type" value="Genomic_DNA"/>
</dbReference>
<evidence type="ECO:0000313" key="3">
    <source>
        <dbReference type="Proteomes" id="UP000190057"/>
    </source>
</evidence>
<proteinExistence type="predicted"/>
<sequence length="156" mass="18611">MKEMEIVSIDEIQILYSEYKMRSDKYFNKRFIIVLVLLVAIFILPYFLAKNEVTFPKGLDIIMKIVCFIMLFHLLFKKNWATYMNWISILIIGINSICERNNIESYKTFTPNEKELTGFLYEVTNGNINVIEQDKIFAKDLLEFYRDRSKFINFLG</sequence>
<evidence type="ECO:0000256" key="1">
    <source>
        <dbReference type="SAM" id="Phobius"/>
    </source>
</evidence>
<keyword evidence="3" id="KW-1185">Reference proteome</keyword>
<keyword evidence="1" id="KW-0812">Transmembrane</keyword>
<feature type="transmembrane region" description="Helical" evidence="1">
    <location>
        <begin position="61"/>
        <end position="76"/>
    </location>
</feature>
<protein>
    <submittedName>
        <fullName evidence="2">Uncharacterized protein</fullName>
    </submittedName>
</protein>
<dbReference type="Proteomes" id="UP000190057">
    <property type="component" value="Chromosome"/>
</dbReference>
<accession>A0ABN5BUT1</accession>
<organism evidence="2 3">
    <name type="scientific">Elizabethkingia anophelis R26</name>
    <dbReference type="NCBI Taxonomy" id="1246994"/>
    <lineage>
        <taxon>Bacteria</taxon>
        <taxon>Pseudomonadati</taxon>
        <taxon>Bacteroidota</taxon>
        <taxon>Flavobacteriia</taxon>
        <taxon>Flavobacteriales</taxon>
        <taxon>Weeksellaceae</taxon>
        <taxon>Elizabethkingia</taxon>
    </lineage>
</organism>
<keyword evidence="1" id="KW-0472">Membrane</keyword>
<evidence type="ECO:0000313" key="2">
    <source>
        <dbReference type="EMBL" id="ATC35566.1"/>
    </source>
</evidence>
<keyword evidence="1" id="KW-1133">Transmembrane helix</keyword>
<dbReference type="RefSeq" id="WP_009090459.1">
    <property type="nucleotide sequence ID" value="NZ_ANIW01000063.1"/>
</dbReference>
<feature type="transmembrane region" description="Helical" evidence="1">
    <location>
        <begin position="31"/>
        <end position="49"/>
    </location>
</feature>
<name>A0ABN5BUT1_9FLAO</name>